<name>A0ABS4D7M2_9CHLR</name>
<keyword evidence="2" id="KW-1185">Reference proteome</keyword>
<dbReference type="InterPro" id="IPR019587">
    <property type="entry name" value="Polyketide_cyclase/dehydratase"/>
</dbReference>
<dbReference type="Gene3D" id="3.30.530.20">
    <property type="match status" value="1"/>
</dbReference>
<evidence type="ECO:0000313" key="1">
    <source>
        <dbReference type="EMBL" id="MBP1465427.1"/>
    </source>
</evidence>
<dbReference type="SUPFAM" id="SSF55961">
    <property type="entry name" value="Bet v1-like"/>
    <property type="match status" value="1"/>
</dbReference>
<proteinExistence type="predicted"/>
<accession>A0ABS4D7M2</accession>
<protein>
    <submittedName>
        <fullName evidence="1">SRPBCC family protein</fullName>
    </submittedName>
</protein>
<evidence type="ECO:0000313" key="2">
    <source>
        <dbReference type="Proteomes" id="UP001193081"/>
    </source>
</evidence>
<sequence>MISYEIAASAITTASPEQIFAVLDDFGHWPAWMPSFENVRVDLPEGDTPGPGYRFRLSGRVVHADMQVVEFTPLIRATRFRISFPPLTGFNRCRIVPLEDGQSRIERVDSIDLHGLIASLLDTTQRRRFERLADEFLEALKHRVEGTPHVKP</sequence>
<dbReference type="InterPro" id="IPR023393">
    <property type="entry name" value="START-like_dom_sf"/>
</dbReference>
<dbReference type="Pfam" id="PF10604">
    <property type="entry name" value="Polyketide_cyc2"/>
    <property type="match status" value="1"/>
</dbReference>
<organism evidence="1 2">
    <name type="scientific">Candidatus Chloroploca mongolica</name>
    <dbReference type="NCBI Taxonomy" id="2528176"/>
    <lineage>
        <taxon>Bacteria</taxon>
        <taxon>Bacillati</taxon>
        <taxon>Chloroflexota</taxon>
        <taxon>Chloroflexia</taxon>
        <taxon>Chloroflexales</taxon>
        <taxon>Chloroflexineae</taxon>
        <taxon>Oscillochloridaceae</taxon>
        <taxon>Candidatus Chloroploca</taxon>
    </lineage>
</organism>
<comment type="caution">
    <text evidence="1">The sequence shown here is derived from an EMBL/GenBank/DDBJ whole genome shotgun (WGS) entry which is preliminary data.</text>
</comment>
<reference evidence="1 2" key="1">
    <citation type="submission" date="2021-03" db="EMBL/GenBank/DDBJ databases">
        <authorList>
            <person name="Grouzdev D.S."/>
        </authorList>
    </citation>
    <scope>NUCLEOTIDE SEQUENCE [LARGE SCALE GENOMIC DNA]</scope>
    <source>
        <strain evidence="1 2">M50-1</strain>
    </source>
</reference>
<dbReference type="EMBL" id="SIJK02000009">
    <property type="protein sequence ID" value="MBP1465427.1"/>
    <property type="molecule type" value="Genomic_DNA"/>
</dbReference>
<gene>
    <name evidence="1" type="ORF">EYB53_006885</name>
</gene>
<dbReference type="Proteomes" id="UP001193081">
    <property type="component" value="Unassembled WGS sequence"/>
</dbReference>
<dbReference type="RefSeq" id="WP_135477475.1">
    <property type="nucleotide sequence ID" value="NZ_SIJK02000009.1"/>
</dbReference>